<protein>
    <submittedName>
        <fullName evidence="1">Uncharacterized protein</fullName>
    </submittedName>
</protein>
<dbReference type="RefSeq" id="WP_190467194.1">
    <property type="nucleotide sequence ID" value="NZ_JACJPW010000051.1"/>
</dbReference>
<keyword evidence="2" id="KW-1185">Reference proteome</keyword>
<gene>
    <name evidence="1" type="ORF">H6G03_19655</name>
</gene>
<evidence type="ECO:0000313" key="1">
    <source>
        <dbReference type="EMBL" id="MBD2183251.1"/>
    </source>
</evidence>
<accession>A0A926VFY3</accession>
<dbReference type="Proteomes" id="UP000641646">
    <property type="component" value="Unassembled WGS sequence"/>
</dbReference>
<reference evidence="1" key="1">
    <citation type="journal article" date="2015" name="ISME J.">
        <title>Draft Genome Sequence of Streptomyces incarnatus NRRL8089, which Produces the Nucleoside Antibiotic Sinefungin.</title>
        <authorList>
            <person name="Oshima K."/>
            <person name="Hattori M."/>
            <person name="Shimizu H."/>
            <person name="Fukuda K."/>
            <person name="Nemoto M."/>
            <person name="Inagaki K."/>
            <person name="Tamura T."/>
        </authorList>
    </citation>
    <scope>NUCLEOTIDE SEQUENCE</scope>
    <source>
        <strain evidence="1">FACHB-1375</strain>
    </source>
</reference>
<name>A0A926VFY3_9CYAN</name>
<proteinExistence type="predicted"/>
<evidence type="ECO:0000313" key="2">
    <source>
        <dbReference type="Proteomes" id="UP000641646"/>
    </source>
</evidence>
<comment type="caution">
    <text evidence="1">The sequence shown here is derived from an EMBL/GenBank/DDBJ whole genome shotgun (WGS) entry which is preliminary data.</text>
</comment>
<sequence>MQHNAFNGSLKSIPTNQIKPTLSCAPLSLFKSGQLLYLTPESEGGLILQNPYYADFVGPGAAVGSYFDIKCISVYAIGTVNFHAPVTYSERLQAFQRRMAYIDKLKEILLEPSRLDRACLLLTQLCEWLGDDEVRDIPHKLTAKLIAVQAEIVKKAWQQRLRETTTKKSETLIVP</sequence>
<reference evidence="1" key="2">
    <citation type="submission" date="2020-08" db="EMBL/GenBank/DDBJ databases">
        <authorList>
            <person name="Chen M."/>
            <person name="Teng W."/>
            <person name="Zhao L."/>
            <person name="Hu C."/>
            <person name="Zhou Y."/>
            <person name="Han B."/>
            <person name="Song L."/>
            <person name="Shu W."/>
        </authorList>
    </citation>
    <scope>NUCLEOTIDE SEQUENCE</scope>
    <source>
        <strain evidence="1">FACHB-1375</strain>
    </source>
</reference>
<organism evidence="1 2">
    <name type="scientific">Aerosakkonema funiforme FACHB-1375</name>
    <dbReference type="NCBI Taxonomy" id="2949571"/>
    <lineage>
        <taxon>Bacteria</taxon>
        <taxon>Bacillati</taxon>
        <taxon>Cyanobacteriota</taxon>
        <taxon>Cyanophyceae</taxon>
        <taxon>Oscillatoriophycideae</taxon>
        <taxon>Aerosakkonematales</taxon>
        <taxon>Aerosakkonemataceae</taxon>
        <taxon>Aerosakkonema</taxon>
    </lineage>
</organism>
<dbReference type="EMBL" id="JACJPW010000051">
    <property type="protein sequence ID" value="MBD2183251.1"/>
    <property type="molecule type" value="Genomic_DNA"/>
</dbReference>
<dbReference type="AlphaFoldDB" id="A0A926VFY3"/>